<dbReference type="AlphaFoldDB" id="A0A383WA06"/>
<dbReference type="Gene3D" id="3.10.20.90">
    <property type="entry name" value="Phosphatidylinositol 3-kinase Catalytic Subunit, Chain A, domain 1"/>
    <property type="match status" value="1"/>
</dbReference>
<dbReference type="InterPro" id="IPR000626">
    <property type="entry name" value="Ubiquitin-like_dom"/>
</dbReference>
<reference evidence="2 3" key="1">
    <citation type="submission" date="2016-10" db="EMBL/GenBank/DDBJ databases">
        <authorList>
            <person name="Cai Z."/>
        </authorList>
    </citation>
    <scope>NUCLEOTIDE SEQUENCE [LARGE SCALE GENOMIC DNA]</scope>
</reference>
<dbReference type="InterPro" id="IPR022617">
    <property type="entry name" value="Rad60/SUMO-like_dom"/>
</dbReference>
<dbReference type="InterPro" id="IPR029071">
    <property type="entry name" value="Ubiquitin-like_domsf"/>
</dbReference>
<keyword evidence="3" id="KW-1185">Reference proteome</keyword>
<dbReference type="Proteomes" id="UP000256970">
    <property type="component" value="Unassembled WGS sequence"/>
</dbReference>
<gene>
    <name evidence="2" type="ORF">BQ4739_LOCUS14285</name>
</gene>
<accession>A0A383WA06</accession>
<name>A0A383WA06_TETOB</name>
<evidence type="ECO:0000313" key="2">
    <source>
        <dbReference type="EMBL" id="SZX74030.1"/>
    </source>
</evidence>
<dbReference type="PANTHER" id="PTHR10562">
    <property type="entry name" value="SMALL UBIQUITIN-RELATED MODIFIER"/>
    <property type="match status" value="1"/>
</dbReference>
<dbReference type="PROSITE" id="PS50053">
    <property type="entry name" value="UBIQUITIN_2"/>
    <property type="match status" value="1"/>
</dbReference>
<dbReference type="SUPFAM" id="SSF54236">
    <property type="entry name" value="Ubiquitin-like"/>
    <property type="match status" value="1"/>
</dbReference>
<feature type="domain" description="Ubiquitin-like" evidence="1">
    <location>
        <begin position="13"/>
        <end position="70"/>
    </location>
</feature>
<protein>
    <recommendedName>
        <fullName evidence="1">Ubiquitin-like domain-containing protein</fullName>
    </recommendedName>
</protein>
<proteinExistence type="predicted"/>
<dbReference type="Pfam" id="PF11976">
    <property type="entry name" value="Rad60-SLD"/>
    <property type="match status" value="1"/>
</dbReference>
<dbReference type="STRING" id="3088.A0A383WA06"/>
<organism evidence="2 3">
    <name type="scientific">Tetradesmus obliquus</name>
    <name type="common">Green alga</name>
    <name type="synonym">Acutodesmus obliquus</name>
    <dbReference type="NCBI Taxonomy" id="3088"/>
    <lineage>
        <taxon>Eukaryota</taxon>
        <taxon>Viridiplantae</taxon>
        <taxon>Chlorophyta</taxon>
        <taxon>core chlorophytes</taxon>
        <taxon>Chlorophyceae</taxon>
        <taxon>CS clade</taxon>
        <taxon>Sphaeropleales</taxon>
        <taxon>Scenedesmaceae</taxon>
        <taxon>Tetradesmus</taxon>
    </lineage>
</organism>
<evidence type="ECO:0000259" key="1">
    <source>
        <dbReference type="PROSITE" id="PS50053"/>
    </source>
</evidence>
<dbReference type="EMBL" id="FNXT01001204">
    <property type="protein sequence ID" value="SZX74030.1"/>
    <property type="molecule type" value="Genomic_DNA"/>
</dbReference>
<evidence type="ECO:0000313" key="3">
    <source>
        <dbReference type="Proteomes" id="UP000256970"/>
    </source>
</evidence>
<sequence>MSAEDVKRESKTLNLSIKNQTNEEFHFKVKLSTKLHKVFEAYNARKGVDPGAYRFVFEGNRIAGDTAPAEVSHAGAGCSKLAVVEQHAVSPWLEF</sequence>